<organism evidence="1 2">
    <name type="scientific">Deinococcus actinosclerus</name>
    <dbReference type="NCBI Taxonomy" id="1768108"/>
    <lineage>
        <taxon>Bacteria</taxon>
        <taxon>Thermotogati</taxon>
        <taxon>Deinococcota</taxon>
        <taxon>Deinococci</taxon>
        <taxon>Deinococcales</taxon>
        <taxon>Deinococcaceae</taxon>
        <taxon>Deinococcus</taxon>
    </lineage>
</organism>
<reference evidence="1 2" key="1">
    <citation type="submission" date="2015-12" db="EMBL/GenBank/DDBJ databases">
        <authorList>
            <person name="Kim M.K."/>
            <person name="Srinivasan S."/>
            <person name="Lee J.-J."/>
            <person name="Kim K."/>
        </authorList>
    </citation>
    <scope>NUCLEOTIDE SEQUENCE [LARGE SCALE GENOMIC DNA]</scope>
    <source>
        <strain evidence="1 2">BM2</strain>
    </source>
</reference>
<dbReference type="Proteomes" id="UP000060071">
    <property type="component" value="Chromosome"/>
</dbReference>
<name>A0ABM5X3Z8_9DEIO</name>
<dbReference type="EMBL" id="CP013910">
    <property type="protein sequence ID" value="ALW88411.1"/>
    <property type="molecule type" value="Genomic_DNA"/>
</dbReference>
<proteinExistence type="predicted"/>
<protein>
    <submittedName>
        <fullName evidence="1">Uncharacterized protein</fullName>
    </submittedName>
</protein>
<sequence>MPVGSGGAGGLVVVFPEVAGGEPVRPGGLTGVVPREVEVDEGRLGGLGVQEVKGGSGGADPAVRGGQALARQGVQGAGESRGREVQCGAGGGQIGWFLRGQREEQSAGVGTQEVQVGVQCVVGWGASQVAGQEGGVTGGGGVRAGVRQEILFAEGLQGDVVRGGKGG</sequence>
<evidence type="ECO:0000313" key="2">
    <source>
        <dbReference type="Proteomes" id="UP000060071"/>
    </source>
</evidence>
<evidence type="ECO:0000313" key="1">
    <source>
        <dbReference type="EMBL" id="ALW88411.1"/>
    </source>
</evidence>
<gene>
    <name evidence="1" type="ORF">AUC44_05485</name>
</gene>
<accession>A0ABM5X3Z8</accession>
<keyword evidence="2" id="KW-1185">Reference proteome</keyword>